<dbReference type="SUPFAM" id="SSF52172">
    <property type="entry name" value="CheY-like"/>
    <property type="match status" value="1"/>
</dbReference>
<dbReference type="CDD" id="cd00156">
    <property type="entry name" value="REC"/>
    <property type="match status" value="1"/>
</dbReference>
<feature type="domain" description="Response regulatory" evidence="2">
    <location>
        <begin position="13"/>
        <end position="127"/>
    </location>
</feature>
<dbReference type="InterPro" id="IPR052048">
    <property type="entry name" value="ST_Response_Regulator"/>
</dbReference>
<dbReference type="Pfam" id="PF08668">
    <property type="entry name" value="HDOD"/>
    <property type="match status" value="1"/>
</dbReference>
<dbReference type="InterPro" id="IPR001789">
    <property type="entry name" value="Sig_transdc_resp-reg_receiver"/>
</dbReference>
<evidence type="ECO:0008006" key="6">
    <source>
        <dbReference type="Google" id="ProtNLM"/>
    </source>
</evidence>
<dbReference type="Pfam" id="PF00072">
    <property type="entry name" value="Response_reg"/>
    <property type="match status" value="1"/>
</dbReference>
<feature type="domain" description="HDOD" evidence="3">
    <location>
        <begin position="199"/>
        <end position="396"/>
    </location>
</feature>
<dbReference type="PANTHER" id="PTHR43228">
    <property type="entry name" value="TWO-COMPONENT RESPONSE REGULATOR"/>
    <property type="match status" value="1"/>
</dbReference>
<dbReference type="Gene3D" id="3.40.50.2300">
    <property type="match status" value="1"/>
</dbReference>
<evidence type="ECO:0000259" key="2">
    <source>
        <dbReference type="PROSITE" id="PS50110"/>
    </source>
</evidence>
<name>A0ABP8MCK2_9BACT</name>
<dbReference type="Proteomes" id="UP001500840">
    <property type="component" value="Unassembled WGS sequence"/>
</dbReference>
<dbReference type="InterPro" id="IPR013976">
    <property type="entry name" value="HDOD"/>
</dbReference>
<reference evidence="5" key="1">
    <citation type="journal article" date="2019" name="Int. J. Syst. Evol. Microbiol.">
        <title>The Global Catalogue of Microorganisms (GCM) 10K type strain sequencing project: providing services to taxonomists for standard genome sequencing and annotation.</title>
        <authorList>
            <consortium name="The Broad Institute Genomics Platform"/>
            <consortium name="The Broad Institute Genome Sequencing Center for Infectious Disease"/>
            <person name="Wu L."/>
            <person name="Ma J."/>
        </authorList>
    </citation>
    <scope>NUCLEOTIDE SEQUENCE [LARGE SCALE GENOMIC DNA]</scope>
    <source>
        <strain evidence="5">JCM 17759</strain>
    </source>
</reference>
<comment type="caution">
    <text evidence="4">The sequence shown here is derived from an EMBL/GenBank/DDBJ whole genome shotgun (WGS) entry which is preliminary data.</text>
</comment>
<keyword evidence="5" id="KW-1185">Reference proteome</keyword>
<feature type="modified residue" description="4-aspartylphosphate" evidence="1">
    <location>
        <position position="62"/>
    </location>
</feature>
<dbReference type="SUPFAM" id="SSF109604">
    <property type="entry name" value="HD-domain/PDEase-like"/>
    <property type="match status" value="1"/>
</dbReference>
<dbReference type="EMBL" id="BAABGA010000012">
    <property type="protein sequence ID" value="GAA4447360.1"/>
    <property type="molecule type" value="Genomic_DNA"/>
</dbReference>
<dbReference type="InterPro" id="IPR011006">
    <property type="entry name" value="CheY-like_superfamily"/>
</dbReference>
<keyword evidence="1" id="KW-0597">Phosphoprotein</keyword>
<sequence>MGIEMGGTQMQCRAVVVDDDSIARKMMVFALQQEGFVCHSASDGEEALQLLEDRRYDLVVTDLIMPHKNGHALVVEMLGLSKRPFIAVHTSVVVPAITKDLVNRGVDDIVFKPTDYAAFAAKMKVLVEKRVNHHRLELSGKALESSDDLERKADPTLDANAGRTKEIVGIAGVNESTTSVPRLDKSSAVKSLQSTEIEFLPFSHFALEACRVACEEDSEAEDIAAAIEQEPALTAALLRLGNSSLYNRTASKILNLEDIIVRVGRRSIGELALALDACDALRVMGIPFLDVKLAWKRSLAARVAAKLLMSQRVGMSTRAGISLSSAMHLLGRMMLAKKFPEEMVALIELANQTGDALTELERQAFSESQSAMLARLLSTWNIPQDIIGPLEHLDSNYSELVSLNRVDRDNAELVKIAVLIGWLAVGKWEPWDLVEIPPSSVFRHHCSTSLREIVNRTRDGLAEALAGLGEKSSPQVRGTKEIAFNYRCAGGADIDFIREMLPSLGVVAGPSGRSDPTVTLVNGLDASPERINTLIQARERNECVLLTVPELQKSLTSGPAVVLFPCTFGRLAKSIQALNVQRSEARTH</sequence>
<evidence type="ECO:0000256" key="1">
    <source>
        <dbReference type="PROSITE-ProRule" id="PRU00169"/>
    </source>
</evidence>
<gene>
    <name evidence="4" type="ORF">GCM10023156_09230</name>
</gene>
<evidence type="ECO:0000313" key="5">
    <source>
        <dbReference type="Proteomes" id="UP001500840"/>
    </source>
</evidence>
<evidence type="ECO:0000259" key="3">
    <source>
        <dbReference type="PROSITE" id="PS51833"/>
    </source>
</evidence>
<proteinExistence type="predicted"/>
<evidence type="ECO:0000313" key="4">
    <source>
        <dbReference type="EMBL" id="GAA4447360.1"/>
    </source>
</evidence>
<dbReference type="PROSITE" id="PS50110">
    <property type="entry name" value="RESPONSE_REGULATORY"/>
    <property type="match status" value="1"/>
</dbReference>
<dbReference type="SMART" id="SM00448">
    <property type="entry name" value="REC"/>
    <property type="match status" value="1"/>
</dbReference>
<dbReference type="PROSITE" id="PS51833">
    <property type="entry name" value="HDOD"/>
    <property type="match status" value="1"/>
</dbReference>
<dbReference type="RefSeq" id="WP_345319865.1">
    <property type="nucleotide sequence ID" value="NZ_BAABGA010000012.1"/>
</dbReference>
<accession>A0ABP8MCK2</accession>
<dbReference type="Gene3D" id="1.10.3210.10">
    <property type="entry name" value="Hypothetical protein af1432"/>
    <property type="match status" value="1"/>
</dbReference>
<dbReference type="PANTHER" id="PTHR43228:SF1">
    <property type="entry name" value="TWO-COMPONENT RESPONSE REGULATOR ARR22"/>
    <property type="match status" value="1"/>
</dbReference>
<organism evidence="4 5">
    <name type="scientific">Novipirellula rosea</name>
    <dbReference type="NCBI Taxonomy" id="1031540"/>
    <lineage>
        <taxon>Bacteria</taxon>
        <taxon>Pseudomonadati</taxon>
        <taxon>Planctomycetota</taxon>
        <taxon>Planctomycetia</taxon>
        <taxon>Pirellulales</taxon>
        <taxon>Pirellulaceae</taxon>
        <taxon>Novipirellula</taxon>
    </lineage>
</organism>
<protein>
    <recommendedName>
        <fullName evidence="6">Response regulator</fullName>
    </recommendedName>
</protein>